<comment type="similarity">
    <text evidence="2 6">Belongs to the drug/metabolite transporter (DMT) superfamily. Plant drug/metabolite exporter (P-DME) (TC 2.A.7.4) family.</text>
</comment>
<evidence type="ECO:0000256" key="1">
    <source>
        <dbReference type="ARBA" id="ARBA00004141"/>
    </source>
</evidence>
<feature type="transmembrane region" description="Helical" evidence="6">
    <location>
        <begin position="12"/>
        <end position="30"/>
    </location>
</feature>
<evidence type="ECO:0000313" key="9">
    <source>
        <dbReference type="Proteomes" id="UP000504609"/>
    </source>
</evidence>
<feature type="transmembrane region" description="Helical" evidence="6">
    <location>
        <begin position="100"/>
        <end position="119"/>
    </location>
</feature>
<comment type="subcellular location">
    <subcellularLocation>
        <location evidence="1 6">Membrane</location>
        <topology evidence="1 6">Multi-pass membrane protein</topology>
    </subcellularLocation>
</comment>
<keyword evidence="9" id="KW-1185">Reference proteome</keyword>
<evidence type="ECO:0000256" key="5">
    <source>
        <dbReference type="ARBA" id="ARBA00023136"/>
    </source>
</evidence>
<feature type="region of interest" description="Disordered" evidence="7">
    <location>
        <begin position="345"/>
        <end position="382"/>
    </location>
</feature>
<feature type="transmembrane region" description="Helical" evidence="6">
    <location>
        <begin position="188"/>
        <end position="208"/>
    </location>
</feature>
<feature type="transmembrane region" description="Helical" evidence="6">
    <location>
        <begin position="256"/>
        <end position="274"/>
    </location>
</feature>
<dbReference type="AlphaFoldDB" id="A0A6J1GZ11"/>
<dbReference type="SUPFAM" id="SSF103481">
    <property type="entry name" value="Multidrug resistance efflux transporter EmrE"/>
    <property type="match status" value="2"/>
</dbReference>
<dbReference type="Proteomes" id="UP000504609">
    <property type="component" value="Unplaced"/>
</dbReference>
<feature type="transmembrane region" description="Helical" evidence="6">
    <location>
        <begin position="286"/>
        <end position="305"/>
    </location>
</feature>
<dbReference type="InterPro" id="IPR030184">
    <property type="entry name" value="WAT1-related"/>
</dbReference>
<dbReference type="GO" id="GO:0016020">
    <property type="term" value="C:membrane"/>
    <property type="evidence" value="ECO:0007669"/>
    <property type="project" value="UniProtKB-SubCell"/>
</dbReference>
<sequence length="382" mass="41225">MEGVMRLLVSAKPYLGVVFVQFGSAGMAIIAKSALNKGMSQYVFVFYRMAVATLVFAPFAIVFDRKVRTKMTLPLFFKIVMLGLLEPVIDLNLYFTGMKFTTATFAVAMCNVLPAFAFLMAWACRLEKVNILKRGSQAKIIGTMVTVGGAMIMTFITGPMLNLPWTKPYHPSASSSSSSAGSANHQSAIKGSLMIAIGDISWSAFIILQMITLKSYPAELSLTALICLVGTIGGCGVALVMERGNPSAWAVHFDRQLLAVVYAGVMCSGVTYYIQGVVMKIKGPVFVTAFNPLSLILVAILSSFILSEIMFLGRIVGAVVIITGLYLVLWGKSKDQLLVKPESDKISSGKQQMIATTGEEGSESFQSSQEFTALDVGKEDTK</sequence>
<evidence type="ECO:0000256" key="3">
    <source>
        <dbReference type="ARBA" id="ARBA00022692"/>
    </source>
</evidence>
<dbReference type="GeneID" id="111458444"/>
<keyword evidence="5 6" id="KW-0472">Membrane</keyword>
<feature type="domain" description="EamA" evidence="8">
    <location>
        <begin position="14"/>
        <end position="154"/>
    </location>
</feature>
<feature type="transmembrane region" description="Helical" evidence="6">
    <location>
        <begin position="311"/>
        <end position="330"/>
    </location>
</feature>
<evidence type="ECO:0000259" key="8">
    <source>
        <dbReference type="Pfam" id="PF00892"/>
    </source>
</evidence>
<gene>
    <name evidence="10" type="primary">LOC111458444</name>
</gene>
<proteinExistence type="inferred from homology"/>
<dbReference type="Pfam" id="PF00892">
    <property type="entry name" value="EamA"/>
    <property type="match status" value="2"/>
</dbReference>
<feature type="transmembrane region" description="Helical" evidence="6">
    <location>
        <begin position="75"/>
        <end position="94"/>
    </location>
</feature>
<dbReference type="InterPro" id="IPR000620">
    <property type="entry name" value="EamA_dom"/>
</dbReference>
<name>A0A6J1GZ11_CUCMO</name>
<protein>
    <recommendedName>
        <fullName evidence="6">WAT1-related protein</fullName>
    </recommendedName>
</protein>
<dbReference type="GO" id="GO:0022857">
    <property type="term" value="F:transmembrane transporter activity"/>
    <property type="evidence" value="ECO:0007669"/>
    <property type="project" value="InterPro"/>
</dbReference>
<organism evidence="9 10">
    <name type="scientific">Cucurbita moschata</name>
    <name type="common">Winter crookneck squash</name>
    <name type="synonym">Cucurbita pepo var. moschata</name>
    <dbReference type="NCBI Taxonomy" id="3662"/>
    <lineage>
        <taxon>Eukaryota</taxon>
        <taxon>Viridiplantae</taxon>
        <taxon>Streptophyta</taxon>
        <taxon>Embryophyta</taxon>
        <taxon>Tracheophyta</taxon>
        <taxon>Spermatophyta</taxon>
        <taxon>Magnoliopsida</taxon>
        <taxon>eudicotyledons</taxon>
        <taxon>Gunneridae</taxon>
        <taxon>Pentapetalae</taxon>
        <taxon>rosids</taxon>
        <taxon>fabids</taxon>
        <taxon>Cucurbitales</taxon>
        <taxon>Cucurbitaceae</taxon>
        <taxon>Cucurbiteae</taxon>
        <taxon>Cucurbita</taxon>
    </lineage>
</organism>
<evidence type="ECO:0000256" key="4">
    <source>
        <dbReference type="ARBA" id="ARBA00022989"/>
    </source>
</evidence>
<accession>A0A6J1GZ11</accession>
<keyword evidence="4 6" id="KW-1133">Transmembrane helix</keyword>
<evidence type="ECO:0000256" key="7">
    <source>
        <dbReference type="SAM" id="MobiDB-lite"/>
    </source>
</evidence>
<evidence type="ECO:0000256" key="6">
    <source>
        <dbReference type="RuleBase" id="RU363077"/>
    </source>
</evidence>
<dbReference type="InterPro" id="IPR037185">
    <property type="entry name" value="EmrE-like"/>
</dbReference>
<evidence type="ECO:0000256" key="2">
    <source>
        <dbReference type="ARBA" id="ARBA00007635"/>
    </source>
</evidence>
<dbReference type="PANTHER" id="PTHR31218">
    <property type="entry name" value="WAT1-RELATED PROTEIN"/>
    <property type="match status" value="1"/>
</dbReference>
<reference evidence="10" key="1">
    <citation type="submission" date="2025-08" db="UniProtKB">
        <authorList>
            <consortium name="RefSeq"/>
        </authorList>
    </citation>
    <scope>IDENTIFICATION</scope>
    <source>
        <tissue evidence="10">Young leaves</tissue>
    </source>
</reference>
<dbReference type="RefSeq" id="XP_022956895.1">
    <property type="nucleotide sequence ID" value="XM_023101127.1"/>
</dbReference>
<keyword evidence="3 6" id="KW-0812">Transmembrane</keyword>
<feature type="transmembrane region" description="Helical" evidence="6">
    <location>
        <begin position="220"/>
        <end position="241"/>
    </location>
</feature>
<dbReference type="KEGG" id="cmos:111458444"/>
<feature type="transmembrane region" description="Helical" evidence="6">
    <location>
        <begin position="42"/>
        <end position="63"/>
    </location>
</feature>
<evidence type="ECO:0000313" key="10">
    <source>
        <dbReference type="RefSeq" id="XP_022956895.1"/>
    </source>
</evidence>
<feature type="domain" description="EamA" evidence="8">
    <location>
        <begin position="190"/>
        <end position="329"/>
    </location>
</feature>
<feature type="transmembrane region" description="Helical" evidence="6">
    <location>
        <begin position="140"/>
        <end position="161"/>
    </location>
</feature>